<dbReference type="Gene3D" id="3.40.50.300">
    <property type="entry name" value="P-loop containing nucleotide triphosphate hydrolases"/>
    <property type="match status" value="1"/>
</dbReference>
<dbReference type="InterPro" id="IPR036627">
    <property type="entry name" value="CobW-likC_sf"/>
</dbReference>
<dbReference type="SMART" id="SM00833">
    <property type="entry name" value="CobW_C"/>
    <property type="match status" value="1"/>
</dbReference>
<dbReference type="Proteomes" id="UP000319671">
    <property type="component" value="Unassembled WGS sequence"/>
</dbReference>
<dbReference type="PANTHER" id="PTHR13748:SF62">
    <property type="entry name" value="COBW DOMAIN-CONTAINING PROTEIN"/>
    <property type="match status" value="1"/>
</dbReference>
<sequence>MKKTEVYILSGFLGSGKTTLLKRFLADERSRGRKVAVLMNELGQVSIDSDAVEEDILLKELLGGCICCSIQDKLEAQLQGLLMEEQPEVIYIETTGAAHPVEVLDSILSPLFADQLLIKGIITTVDGTRWKNRKALSPQLQQLILEQVRNADFILINKIDELKENEQAQLIFEMQGLNPKAQCLLTSYSKVPMDRLRNLSVNVEKESSHIHLNLSTYVYQFHKPISDTSFEEFLKNLPDTIFRIKGYIKFHYSEQPFLFQYAYGMPLYMKEYMDMRLNLVFIGENVDWAIIEQQLVSLESETETV</sequence>
<dbReference type="GO" id="GO:0000166">
    <property type="term" value="F:nucleotide binding"/>
    <property type="evidence" value="ECO:0007669"/>
    <property type="project" value="UniProtKB-KW"/>
</dbReference>
<evidence type="ECO:0000256" key="3">
    <source>
        <dbReference type="ARBA" id="ARBA00023186"/>
    </source>
</evidence>
<dbReference type="InterPro" id="IPR011629">
    <property type="entry name" value="CobW-like_C"/>
</dbReference>
<evidence type="ECO:0000256" key="4">
    <source>
        <dbReference type="ARBA" id="ARBA00034320"/>
    </source>
</evidence>
<dbReference type="Gene3D" id="3.30.1220.10">
    <property type="entry name" value="CobW-like, C-terminal domain"/>
    <property type="match status" value="1"/>
</dbReference>
<evidence type="ECO:0000313" key="8">
    <source>
        <dbReference type="Proteomes" id="UP000319671"/>
    </source>
</evidence>
<reference evidence="7 8" key="1">
    <citation type="submission" date="2019-06" db="EMBL/GenBank/DDBJ databases">
        <title>Sorghum-associated microbial communities from plants grown in Nebraska, USA.</title>
        <authorList>
            <person name="Schachtman D."/>
        </authorList>
    </citation>
    <scope>NUCLEOTIDE SEQUENCE [LARGE SCALE GENOMIC DNA]</scope>
    <source>
        <strain evidence="7 8">2482</strain>
    </source>
</reference>
<name>A0A561DRS0_9BACI</name>
<protein>
    <submittedName>
        <fullName evidence="7">G3E family GTPase</fullName>
    </submittedName>
</protein>
<evidence type="ECO:0000313" key="7">
    <source>
        <dbReference type="EMBL" id="TWE06058.1"/>
    </source>
</evidence>
<dbReference type="RefSeq" id="WP_144562894.1">
    <property type="nucleotide sequence ID" value="NZ_VIVN01000002.1"/>
</dbReference>
<keyword evidence="8" id="KW-1185">Reference proteome</keyword>
<dbReference type="EMBL" id="VIVN01000002">
    <property type="protein sequence ID" value="TWE06058.1"/>
    <property type="molecule type" value="Genomic_DNA"/>
</dbReference>
<dbReference type="SUPFAM" id="SSF90002">
    <property type="entry name" value="Hypothetical protein YjiA, C-terminal domain"/>
    <property type="match status" value="1"/>
</dbReference>
<dbReference type="InterPro" id="IPR027417">
    <property type="entry name" value="P-loop_NTPase"/>
</dbReference>
<accession>A0A561DRS0</accession>
<evidence type="ECO:0000259" key="6">
    <source>
        <dbReference type="SMART" id="SM00833"/>
    </source>
</evidence>
<evidence type="ECO:0000256" key="1">
    <source>
        <dbReference type="ARBA" id="ARBA00022741"/>
    </source>
</evidence>
<comment type="caution">
    <text evidence="7">The sequence shown here is derived from an EMBL/GenBank/DDBJ whole genome shotgun (WGS) entry which is preliminary data.</text>
</comment>
<dbReference type="GO" id="GO:0005737">
    <property type="term" value="C:cytoplasm"/>
    <property type="evidence" value="ECO:0007669"/>
    <property type="project" value="TreeGrafter"/>
</dbReference>
<dbReference type="SUPFAM" id="SSF52540">
    <property type="entry name" value="P-loop containing nucleoside triphosphate hydrolases"/>
    <property type="match status" value="1"/>
</dbReference>
<dbReference type="GO" id="GO:0016787">
    <property type="term" value="F:hydrolase activity"/>
    <property type="evidence" value="ECO:0007669"/>
    <property type="project" value="UniProtKB-KW"/>
</dbReference>
<dbReference type="InterPro" id="IPR051316">
    <property type="entry name" value="Zinc-reg_GTPase_activator"/>
</dbReference>
<dbReference type="InterPro" id="IPR003495">
    <property type="entry name" value="CobW/HypB/UreG_nucleotide-bd"/>
</dbReference>
<dbReference type="Pfam" id="PF02492">
    <property type="entry name" value="cobW"/>
    <property type="match status" value="1"/>
</dbReference>
<comment type="catalytic activity">
    <reaction evidence="5">
        <text>GTP + H2O = GDP + phosphate + H(+)</text>
        <dbReference type="Rhea" id="RHEA:19669"/>
        <dbReference type="ChEBI" id="CHEBI:15377"/>
        <dbReference type="ChEBI" id="CHEBI:15378"/>
        <dbReference type="ChEBI" id="CHEBI:37565"/>
        <dbReference type="ChEBI" id="CHEBI:43474"/>
        <dbReference type="ChEBI" id="CHEBI:58189"/>
    </reaction>
    <physiologicalReaction direction="left-to-right" evidence="5">
        <dbReference type="Rhea" id="RHEA:19670"/>
    </physiologicalReaction>
</comment>
<feature type="domain" description="CobW C-terminal" evidence="6">
    <location>
        <begin position="214"/>
        <end position="299"/>
    </location>
</feature>
<keyword evidence="2" id="KW-0378">Hydrolase</keyword>
<gene>
    <name evidence="7" type="ORF">FB550_10276</name>
</gene>
<organism evidence="7 8">
    <name type="scientific">Neobacillus bataviensis</name>
    <dbReference type="NCBI Taxonomy" id="220685"/>
    <lineage>
        <taxon>Bacteria</taxon>
        <taxon>Bacillati</taxon>
        <taxon>Bacillota</taxon>
        <taxon>Bacilli</taxon>
        <taxon>Bacillales</taxon>
        <taxon>Bacillaceae</taxon>
        <taxon>Neobacillus</taxon>
    </lineage>
</organism>
<dbReference type="Pfam" id="PF07683">
    <property type="entry name" value="CobW_C"/>
    <property type="match status" value="1"/>
</dbReference>
<evidence type="ECO:0000256" key="5">
    <source>
        <dbReference type="ARBA" id="ARBA00049117"/>
    </source>
</evidence>
<comment type="similarity">
    <text evidence="4">Belongs to the SIMIBI class G3E GTPase family. ZNG1 subfamily.</text>
</comment>
<dbReference type="AlphaFoldDB" id="A0A561DRS0"/>
<keyword evidence="3" id="KW-0143">Chaperone</keyword>
<keyword evidence="1" id="KW-0547">Nucleotide-binding</keyword>
<dbReference type="PANTHER" id="PTHR13748">
    <property type="entry name" value="COBW-RELATED"/>
    <property type="match status" value="1"/>
</dbReference>
<proteinExistence type="inferred from homology"/>
<dbReference type="CDD" id="cd03112">
    <property type="entry name" value="CobW-like"/>
    <property type="match status" value="1"/>
</dbReference>
<evidence type="ECO:0000256" key="2">
    <source>
        <dbReference type="ARBA" id="ARBA00022801"/>
    </source>
</evidence>